<organism evidence="7 8">
    <name type="scientific">Gregarina niphandrodes</name>
    <name type="common">Septate eugregarine</name>
    <dbReference type="NCBI Taxonomy" id="110365"/>
    <lineage>
        <taxon>Eukaryota</taxon>
        <taxon>Sar</taxon>
        <taxon>Alveolata</taxon>
        <taxon>Apicomplexa</taxon>
        <taxon>Conoidasida</taxon>
        <taxon>Gregarinasina</taxon>
        <taxon>Eugregarinorida</taxon>
        <taxon>Gregarinidae</taxon>
        <taxon>Gregarina</taxon>
    </lineage>
</organism>
<dbReference type="PANTHER" id="PTHR22780">
    <property type="entry name" value="ADAPTIN, ALPHA/GAMMA/EPSILON"/>
    <property type="match status" value="1"/>
</dbReference>
<feature type="region of interest" description="Disordered" evidence="5">
    <location>
        <begin position="998"/>
        <end position="1100"/>
    </location>
</feature>
<keyword evidence="2" id="KW-0813">Transport</keyword>
<feature type="compositionally biased region" description="Basic and acidic residues" evidence="5">
    <location>
        <begin position="998"/>
        <end position="1029"/>
    </location>
</feature>
<feature type="region of interest" description="Disordered" evidence="5">
    <location>
        <begin position="741"/>
        <end position="787"/>
    </location>
</feature>
<dbReference type="InterPro" id="IPR002553">
    <property type="entry name" value="Clathrin/coatomer_adapt-like_N"/>
</dbReference>
<feature type="region of interest" description="Disordered" evidence="5">
    <location>
        <begin position="633"/>
        <end position="665"/>
    </location>
</feature>
<keyword evidence="3" id="KW-0653">Protein transport</keyword>
<keyword evidence="8" id="KW-1185">Reference proteome</keyword>
<evidence type="ECO:0000256" key="1">
    <source>
        <dbReference type="ARBA" id="ARBA00004308"/>
    </source>
</evidence>
<dbReference type="Gene3D" id="1.25.10.10">
    <property type="entry name" value="Leucine-rich Repeat Variant"/>
    <property type="match status" value="1"/>
</dbReference>
<evidence type="ECO:0000256" key="3">
    <source>
        <dbReference type="ARBA" id="ARBA00022927"/>
    </source>
</evidence>
<feature type="compositionally biased region" description="Basic and acidic residues" evidence="5">
    <location>
        <begin position="1086"/>
        <end position="1100"/>
    </location>
</feature>
<feature type="domain" description="Clathrin/coatomer adaptor adaptin-like N-terminal" evidence="6">
    <location>
        <begin position="326"/>
        <end position="603"/>
    </location>
</feature>
<feature type="compositionally biased region" description="Low complexity" evidence="5">
    <location>
        <begin position="641"/>
        <end position="652"/>
    </location>
</feature>
<dbReference type="OrthoDB" id="29308at2759"/>
<dbReference type="InterPro" id="IPR050840">
    <property type="entry name" value="Adaptor_Complx_Large_Subunit"/>
</dbReference>
<gene>
    <name evidence="7" type="ORF">GNI_033890</name>
</gene>
<keyword evidence="4" id="KW-0472">Membrane</keyword>
<reference evidence="7" key="1">
    <citation type="submission" date="2013-12" db="EMBL/GenBank/DDBJ databases">
        <authorList>
            <person name="Omoto C.K."/>
            <person name="Sibley D."/>
            <person name="Venepally P."/>
            <person name="Hadjithomas M."/>
            <person name="Karamycheva S."/>
            <person name="Brunk B."/>
            <person name="Roos D."/>
            <person name="Caler E."/>
            <person name="Lorenzi H."/>
        </authorList>
    </citation>
    <scope>NUCLEOTIDE SEQUENCE</scope>
</reference>
<proteinExistence type="predicted"/>
<evidence type="ECO:0000256" key="5">
    <source>
        <dbReference type="SAM" id="MobiDB-lite"/>
    </source>
</evidence>
<feature type="compositionally biased region" description="Polar residues" evidence="5">
    <location>
        <begin position="1040"/>
        <end position="1062"/>
    </location>
</feature>
<dbReference type="GO" id="GO:0012505">
    <property type="term" value="C:endomembrane system"/>
    <property type="evidence" value="ECO:0007669"/>
    <property type="project" value="UniProtKB-SubCell"/>
</dbReference>
<dbReference type="InterPro" id="IPR016024">
    <property type="entry name" value="ARM-type_fold"/>
</dbReference>
<dbReference type="InterPro" id="IPR011989">
    <property type="entry name" value="ARM-like"/>
</dbReference>
<comment type="subcellular location">
    <subcellularLocation>
        <location evidence="1">Endomembrane system</location>
    </subcellularLocation>
</comment>
<sequence length="1114" mass="122132">MRWDEMFLRSSGPSVSKEFYDLIKAIGETRSKQDEDLLLDIELGRLMVRFRESTGLTNVRLKELVIRALYCFMLGHDIEFCVIQGLSLSSDKDLWCKRTGYLMASQAIPESSELLLLSVNTIQKDLQTSNHYETCAALNIIANKVHAEAVPVLLPSVIKLIEHPRDIIRKKALCALTHILQKHPLYSTEEVVNAISLPDYVRSTLQSNEPTVILCLVNFLNQLYTCLQDSSIQLVAGTQAAGTPAAGTQPAGTQVCALTNVMSAQNTPVHNPAESNPTVTGVDVVSCAVGSNTTITSNMVGNVAMGSAGPGTKMQLARRYFSHSKALVPQLVATLKNVIHGRMSDQAEYHRIPAPWLQIRIMRLLVALVKKNPVLSQECYDVLRQCLTEPQNNISFAVQYECILTIASIYPHANLCRLAAQAIGTFVESNNRNLRLAGLNGLTKLVEIDPAFIQGHQLTIIDSLEDLDETIRTKTLQLLAQSTTSTNVLAVVDKLIASAEKYYQSSLRKEMVRKCYELIDRFAPTPDDYILTMCRLMKCHPRYFDESCGAQFVSVVGEGPANDDQDSAVDDAFRKQCVECMLEVLDTVEGQHGQVLVACVWALCTCAYTIDDQFPISIPGAEEQEEWDVRTALAPTPPAPTTLAPTTLEHTPAFPPSEALTQKATRPRVNVLADLDESPGSGPASPAPRQVDFDVPLMAGQPCVIEQPSVGAEAKPCSGDDVDVLLLGRTAPGVAGEFAPSQNGSGENHLGENHLGENHLGENHLGENPVREKNHLQDKSPVGDNRLGEKSKCARVVRGRRGLLERIVNKLWNCYRELVKSHQRVSVVQSLVQLVALLERPVEAWWGNVAPLVSRLQANAWSVDVDNVVQEFLVTSGPTPSGSGLPARSGVKAANLYPVFGYTEDVTRYTTMEAIENCIKTLGVEETSAMKDLVHAYATQRQGPTSAEENTLHYSPYEDNSVAASAARRNQQSAQQCAADFAVRSVGSRWTINGLKAIEKHTSERAGPEERSQRTTETVNERANERTGANEHMGPIAVINQGTPTTYRPSGDTLAQNQNGDGSNEPDIGFNFARKREHTKVPQPPRMDRKTKVERAPVDTTKLEEAGKLFAGIV</sequence>
<dbReference type="Pfam" id="PF01602">
    <property type="entry name" value="Adaptin_N"/>
    <property type="match status" value="2"/>
</dbReference>
<dbReference type="GO" id="GO:0006886">
    <property type="term" value="P:intracellular protein transport"/>
    <property type="evidence" value="ECO:0007669"/>
    <property type="project" value="InterPro"/>
</dbReference>
<dbReference type="AlphaFoldDB" id="A0A023BB13"/>
<dbReference type="Proteomes" id="UP000019763">
    <property type="component" value="Unassembled WGS sequence"/>
</dbReference>
<dbReference type="SUPFAM" id="SSF48371">
    <property type="entry name" value="ARM repeat"/>
    <property type="match status" value="1"/>
</dbReference>
<evidence type="ECO:0000259" key="6">
    <source>
        <dbReference type="Pfam" id="PF01602"/>
    </source>
</evidence>
<evidence type="ECO:0000256" key="2">
    <source>
        <dbReference type="ARBA" id="ARBA00022448"/>
    </source>
</evidence>
<accession>A0A023BB13</accession>
<evidence type="ECO:0000313" key="8">
    <source>
        <dbReference type="Proteomes" id="UP000019763"/>
    </source>
</evidence>
<dbReference type="GO" id="GO:0030117">
    <property type="term" value="C:membrane coat"/>
    <property type="evidence" value="ECO:0007669"/>
    <property type="project" value="InterPro"/>
</dbReference>
<evidence type="ECO:0000313" key="7">
    <source>
        <dbReference type="EMBL" id="EZG78634.1"/>
    </source>
</evidence>
<dbReference type="GeneID" id="22911345"/>
<dbReference type="RefSeq" id="XP_011129225.1">
    <property type="nucleotide sequence ID" value="XM_011130923.1"/>
</dbReference>
<name>A0A023BB13_GRENI</name>
<feature type="domain" description="Clathrin/coatomer adaptor adaptin-like N-terminal" evidence="6">
    <location>
        <begin position="51"/>
        <end position="230"/>
    </location>
</feature>
<dbReference type="EMBL" id="AFNH02000260">
    <property type="protein sequence ID" value="EZG78634.1"/>
    <property type="molecule type" value="Genomic_DNA"/>
</dbReference>
<feature type="compositionally biased region" description="Basic and acidic residues" evidence="5">
    <location>
        <begin position="749"/>
        <end position="778"/>
    </location>
</feature>
<dbReference type="GO" id="GO:0016192">
    <property type="term" value="P:vesicle-mediated transport"/>
    <property type="evidence" value="ECO:0007669"/>
    <property type="project" value="InterPro"/>
</dbReference>
<comment type="caution">
    <text evidence="7">The sequence shown here is derived from an EMBL/GenBank/DDBJ whole genome shotgun (WGS) entry which is preliminary data.</text>
</comment>
<dbReference type="VEuPathDB" id="CryptoDB:GNI_033890"/>
<protein>
    <submittedName>
        <fullName evidence="7">Adaptin amine-terminal region protein</fullName>
    </submittedName>
</protein>
<dbReference type="eggNOG" id="KOG1062">
    <property type="taxonomic scope" value="Eukaryota"/>
</dbReference>
<evidence type="ECO:0000256" key="4">
    <source>
        <dbReference type="ARBA" id="ARBA00023136"/>
    </source>
</evidence>